<dbReference type="EMBL" id="SPUK01000007">
    <property type="protein sequence ID" value="TQV95941.1"/>
    <property type="molecule type" value="Genomic_DNA"/>
</dbReference>
<evidence type="ECO:0000313" key="2">
    <source>
        <dbReference type="EMBL" id="TQV95941.1"/>
    </source>
</evidence>
<gene>
    <name evidence="2" type="ORF">IF1G_05770</name>
</gene>
<dbReference type="OrthoDB" id="4870839at2759"/>
<feature type="compositionally biased region" description="Polar residues" evidence="1">
    <location>
        <begin position="22"/>
        <end position="40"/>
    </location>
</feature>
<evidence type="ECO:0000313" key="3">
    <source>
        <dbReference type="Proteomes" id="UP000315783"/>
    </source>
</evidence>
<protein>
    <submittedName>
        <fullName evidence="2">Uncharacterized protein</fullName>
    </submittedName>
</protein>
<dbReference type="Proteomes" id="UP000315783">
    <property type="component" value="Unassembled WGS sequence"/>
</dbReference>
<proteinExistence type="predicted"/>
<dbReference type="AlphaFoldDB" id="A0A545VYQ5"/>
<accession>A0A545VYQ5</accession>
<feature type="region of interest" description="Disordered" evidence="1">
    <location>
        <begin position="59"/>
        <end position="147"/>
    </location>
</feature>
<evidence type="ECO:0000256" key="1">
    <source>
        <dbReference type="SAM" id="MobiDB-lite"/>
    </source>
</evidence>
<organism evidence="2 3">
    <name type="scientific">Cordyceps javanica</name>
    <dbReference type="NCBI Taxonomy" id="43265"/>
    <lineage>
        <taxon>Eukaryota</taxon>
        <taxon>Fungi</taxon>
        <taxon>Dikarya</taxon>
        <taxon>Ascomycota</taxon>
        <taxon>Pezizomycotina</taxon>
        <taxon>Sordariomycetes</taxon>
        <taxon>Hypocreomycetidae</taxon>
        <taxon>Hypocreales</taxon>
        <taxon>Cordycipitaceae</taxon>
        <taxon>Cordyceps</taxon>
    </lineage>
</organism>
<name>A0A545VYQ5_9HYPO</name>
<comment type="caution">
    <text evidence="2">The sequence shown here is derived from an EMBL/GenBank/DDBJ whole genome shotgun (WGS) entry which is preliminary data.</text>
</comment>
<feature type="region of interest" description="Disordered" evidence="1">
    <location>
        <begin position="15"/>
        <end position="40"/>
    </location>
</feature>
<keyword evidence="3" id="KW-1185">Reference proteome</keyword>
<sequence>MKFALLSLVAVVSAVGPRDDPPNNTNPVQTGGETTPTGSLTIMPIVSFTPFPTSGSDSITIPIITSDSTHTTHPFPPTSESSSVSTSISSSTEGSSSSSSSRHSSSSAVTSHNSTTSGTTTSGNTGTRTSGSTSSSRTATPSTTPSSAAAAAATANIVAGIAAIAGLVMAA</sequence>
<reference evidence="2 3" key="1">
    <citation type="journal article" date="2019" name="Appl. Microbiol. Biotechnol.">
        <title>Genome sequence of Isaria javanica and comparative genome analysis insights into family S53 peptidase evolution in fungal entomopathogens.</title>
        <authorList>
            <person name="Lin R."/>
            <person name="Zhang X."/>
            <person name="Xin B."/>
            <person name="Zou M."/>
            <person name="Gao Y."/>
            <person name="Qin F."/>
            <person name="Hu Q."/>
            <person name="Xie B."/>
            <person name="Cheng X."/>
        </authorList>
    </citation>
    <scope>NUCLEOTIDE SEQUENCE [LARGE SCALE GENOMIC DNA]</scope>
    <source>
        <strain evidence="2 3">IJ1G</strain>
    </source>
</reference>